<accession>A0AA41UJE1</accession>
<proteinExistence type="predicted"/>
<comment type="caution">
    <text evidence="2">The sequence shown here is derived from an EMBL/GenBank/DDBJ whole genome shotgun (WGS) entry which is preliminary data.</text>
</comment>
<evidence type="ECO:0000259" key="1">
    <source>
        <dbReference type="PROSITE" id="PS50006"/>
    </source>
</evidence>
<dbReference type="SUPFAM" id="SSF49879">
    <property type="entry name" value="SMAD/FHA domain"/>
    <property type="match status" value="2"/>
</dbReference>
<dbReference type="SMART" id="SM00240">
    <property type="entry name" value="FHA"/>
    <property type="match status" value="1"/>
</dbReference>
<protein>
    <submittedName>
        <fullName evidence="2">FHA domain-containing protein</fullName>
    </submittedName>
</protein>
<reference evidence="2" key="1">
    <citation type="submission" date="2022-04" db="EMBL/GenBank/DDBJ databases">
        <title>Desulfatitalea alkaliphila sp. nov., a novel anaerobic sulfate-reducing bacterium isolated from terrestrial mud volcano, Taman Peninsula, Russia.</title>
        <authorList>
            <person name="Khomyakova M.A."/>
            <person name="Merkel A.Y."/>
            <person name="Slobodkin A.I."/>
        </authorList>
    </citation>
    <scope>NUCLEOTIDE SEQUENCE</scope>
    <source>
        <strain evidence="2">M08but</strain>
    </source>
</reference>
<evidence type="ECO:0000313" key="2">
    <source>
        <dbReference type="EMBL" id="MCJ8501810.1"/>
    </source>
</evidence>
<keyword evidence="3" id="KW-1185">Reference proteome</keyword>
<dbReference type="AlphaFoldDB" id="A0AA41UJE1"/>
<dbReference type="EMBL" id="JALJRB010000017">
    <property type="protein sequence ID" value="MCJ8501810.1"/>
    <property type="molecule type" value="Genomic_DNA"/>
</dbReference>
<dbReference type="InterPro" id="IPR050923">
    <property type="entry name" value="Cell_Proc_Reg/RNA_Proc"/>
</dbReference>
<dbReference type="Pfam" id="PF00498">
    <property type="entry name" value="FHA"/>
    <property type="match status" value="1"/>
</dbReference>
<dbReference type="Proteomes" id="UP001165427">
    <property type="component" value="Unassembled WGS sequence"/>
</dbReference>
<dbReference type="InterPro" id="IPR000253">
    <property type="entry name" value="FHA_dom"/>
</dbReference>
<evidence type="ECO:0000313" key="3">
    <source>
        <dbReference type="Proteomes" id="UP001165427"/>
    </source>
</evidence>
<dbReference type="PROSITE" id="PS50006">
    <property type="entry name" value="FHA_DOMAIN"/>
    <property type="match status" value="1"/>
</dbReference>
<organism evidence="2 3">
    <name type="scientific">Desulfatitalea alkaliphila</name>
    <dbReference type="NCBI Taxonomy" id="2929485"/>
    <lineage>
        <taxon>Bacteria</taxon>
        <taxon>Pseudomonadati</taxon>
        <taxon>Thermodesulfobacteriota</taxon>
        <taxon>Desulfobacteria</taxon>
        <taxon>Desulfobacterales</taxon>
        <taxon>Desulfosarcinaceae</taxon>
        <taxon>Desulfatitalea</taxon>
    </lineage>
</organism>
<gene>
    <name evidence="2" type="ORF">MRX98_14600</name>
</gene>
<name>A0AA41UJE1_9BACT</name>
<dbReference type="RefSeq" id="WP_246911071.1">
    <property type="nucleotide sequence ID" value="NZ_JALJRB010000017.1"/>
</dbReference>
<dbReference type="CDD" id="cd00060">
    <property type="entry name" value="FHA"/>
    <property type="match status" value="2"/>
</dbReference>
<sequence>MARLIVTLNNRVLGNQSVASGQPVTIGRSADNQIVVDNMLVSAHHAKVNFDGQKLIITDLGSRNGTLVNNEKITRTPLSHQDWITVGKHILIVDLHDSLSLAATHAEQLIARSKAASDADQTIVLERDQAEPTWLSFDYLSFLSTRKEDFELTDPVVAIGKNPDAHIRLTGLRAWFAGTPAATIEKKGAGYTLNRGNGWLLPKVNGEAVKTSHPLKHQDIIAIGPLRCQLRIVRRPSH</sequence>
<dbReference type="InterPro" id="IPR008984">
    <property type="entry name" value="SMAD_FHA_dom_sf"/>
</dbReference>
<dbReference type="PANTHER" id="PTHR23308">
    <property type="entry name" value="NUCLEAR INHIBITOR OF PROTEIN PHOSPHATASE-1"/>
    <property type="match status" value="1"/>
</dbReference>
<dbReference type="Gene3D" id="2.60.200.20">
    <property type="match status" value="2"/>
</dbReference>
<feature type="domain" description="FHA" evidence="1">
    <location>
        <begin position="24"/>
        <end position="73"/>
    </location>
</feature>